<dbReference type="InterPro" id="IPR005693">
    <property type="entry name" value="Mce"/>
</dbReference>
<dbReference type="Pfam" id="PF11887">
    <property type="entry name" value="Mce4_CUP1"/>
    <property type="match status" value="1"/>
</dbReference>
<evidence type="ECO:0000313" key="4">
    <source>
        <dbReference type="Proteomes" id="UP000537326"/>
    </source>
</evidence>
<dbReference type="Pfam" id="PF02470">
    <property type="entry name" value="MlaD"/>
    <property type="match status" value="1"/>
</dbReference>
<dbReference type="PANTHER" id="PTHR33371:SF17">
    <property type="entry name" value="MCE-FAMILY PROTEIN MCE1B"/>
    <property type="match status" value="1"/>
</dbReference>
<evidence type="ECO:0000259" key="2">
    <source>
        <dbReference type="Pfam" id="PF11887"/>
    </source>
</evidence>
<proteinExistence type="predicted"/>
<accession>A0A7Y9YDE0</accession>
<dbReference type="GO" id="GO:0051701">
    <property type="term" value="P:biological process involved in interaction with host"/>
    <property type="evidence" value="ECO:0007669"/>
    <property type="project" value="TreeGrafter"/>
</dbReference>
<protein>
    <submittedName>
        <fullName evidence="3">Phospholipid/cholesterol/gamma-HCH transport system substrate-binding protein</fullName>
    </submittedName>
</protein>
<dbReference type="InterPro" id="IPR052336">
    <property type="entry name" value="MlaD_Phospholipid_Transporter"/>
</dbReference>
<organism evidence="3 4">
    <name type="scientific">Nocardioides marinus</name>
    <dbReference type="NCBI Taxonomy" id="374514"/>
    <lineage>
        <taxon>Bacteria</taxon>
        <taxon>Bacillati</taxon>
        <taxon>Actinomycetota</taxon>
        <taxon>Actinomycetes</taxon>
        <taxon>Propionibacteriales</taxon>
        <taxon>Nocardioidaceae</taxon>
        <taxon>Nocardioides</taxon>
    </lineage>
</organism>
<reference evidence="3 4" key="1">
    <citation type="submission" date="2020-07" db="EMBL/GenBank/DDBJ databases">
        <title>Sequencing the genomes of 1000 actinobacteria strains.</title>
        <authorList>
            <person name="Klenk H.-P."/>
        </authorList>
    </citation>
    <scope>NUCLEOTIDE SEQUENCE [LARGE SCALE GENOMIC DNA]</scope>
    <source>
        <strain evidence="3 4">DSM 18248</strain>
    </source>
</reference>
<name>A0A7Y9YDE0_9ACTN</name>
<dbReference type="GO" id="GO:0005576">
    <property type="term" value="C:extracellular region"/>
    <property type="evidence" value="ECO:0007669"/>
    <property type="project" value="TreeGrafter"/>
</dbReference>
<evidence type="ECO:0000259" key="1">
    <source>
        <dbReference type="Pfam" id="PF02470"/>
    </source>
</evidence>
<dbReference type="RefSeq" id="WP_179530982.1">
    <property type="nucleotide sequence ID" value="NZ_BAAAPP010000004.1"/>
</dbReference>
<comment type="caution">
    <text evidence="3">The sequence shown here is derived from an EMBL/GenBank/DDBJ whole genome shotgun (WGS) entry which is preliminary data.</text>
</comment>
<feature type="domain" description="Mce/MlaD" evidence="1">
    <location>
        <begin position="42"/>
        <end position="116"/>
    </location>
</feature>
<dbReference type="PANTHER" id="PTHR33371">
    <property type="entry name" value="INTERMEMBRANE PHOSPHOLIPID TRANSPORT SYSTEM BINDING PROTEIN MLAD-RELATED"/>
    <property type="match status" value="1"/>
</dbReference>
<keyword evidence="4" id="KW-1185">Reference proteome</keyword>
<sequence length="340" mass="36523">MSAATKEVRLTAVRFGLFALVSLLLLVLLVNTMRNGLADDNRAFTAQFRDVSGLRVGDDVKVAGVRVGRVSGIEVSDDGAAVDFELATQQPLLEDTRLVMRYQNLIGQRYLSLEQGRSRGRELEPGETVPVSRTSPGFDLTELLNGFRPLFEVLEPADVNALATSVVRVLQGEGGTVEQLLQQTTRISTFVANRDQLIGRVLDNLTPVLGNLERQDEQFTGAVDDLRTLMTGLARERRSIGRSIDGVGSLVEATTGLLEDAREPATETVRQLRAAGSLLAGTTDELAAALGSFESTAGTLGRVTSYENALNIYLCSFLVSLGPASLNPVGGDGPWSEACR</sequence>
<feature type="domain" description="Mammalian cell entry C-terminal" evidence="2">
    <location>
        <begin position="120"/>
        <end position="315"/>
    </location>
</feature>
<dbReference type="Proteomes" id="UP000537326">
    <property type="component" value="Unassembled WGS sequence"/>
</dbReference>
<dbReference type="EMBL" id="JACBZI010000001">
    <property type="protein sequence ID" value="NYI10093.1"/>
    <property type="molecule type" value="Genomic_DNA"/>
</dbReference>
<dbReference type="NCBIfam" id="TIGR00996">
    <property type="entry name" value="Mtu_fam_mce"/>
    <property type="match status" value="1"/>
</dbReference>
<dbReference type="InterPro" id="IPR003399">
    <property type="entry name" value="Mce/MlaD"/>
</dbReference>
<dbReference type="AlphaFoldDB" id="A0A7Y9YDE0"/>
<evidence type="ECO:0000313" key="3">
    <source>
        <dbReference type="EMBL" id="NYI10093.1"/>
    </source>
</evidence>
<dbReference type="InterPro" id="IPR024516">
    <property type="entry name" value="Mce_C"/>
</dbReference>
<gene>
    <name evidence="3" type="ORF">BKA05_001608</name>
</gene>